<comment type="caution">
    <text evidence="4">The sequence shown here is derived from an EMBL/GenBank/DDBJ whole genome shotgun (WGS) entry which is preliminary data.</text>
</comment>
<evidence type="ECO:0000313" key="5">
    <source>
        <dbReference type="Proteomes" id="UP001179952"/>
    </source>
</evidence>
<dbReference type="Pfam" id="PF00036">
    <property type="entry name" value="EF-hand_1"/>
    <property type="match status" value="1"/>
</dbReference>
<accession>A0AAV9AAL2</accession>
<reference evidence="4" key="1">
    <citation type="journal article" date="2023" name="Nat. Commun.">
        <title>Diploid and tetraploid genomes of Acorus and the evolution of monocots.</title>
        <authorList>
            <person name="Ma L."/>
            <person name="Liu K.W."/>
            <person name="Li Z."/>
            <person name="Hsiao Y.Y."/>
            <person name="Qi Y."/>
            <person name="Fu T."/>
            <person name="Tang G.D."/>
            <person name="Zhang D."/>
            <person name="Sun W.H."/>
            <person name="Liu D.K."/>
            <person name="Li Y."/>
            <person name="Chen G.Z."/>
            <person name="Liu X.D."/>
            <person name="Liao X.Y."/>
            <person name="Jiang Y.T."/>
            <person name="Yu X."/>
            <person name="Hao Y."/>
            <person name="Huang J."/>
            <person name="Zhao X.W."/>
            <person name="Ke S."/>
            <person name="Chen Y.Y."/>
            <person name="Wu W.L."/>
            <person name="Hsu J.L."/>
            <person name="Lin Y.F."/>
            <person name="Huang M.D."/>
            <person name="Li C.Y."/>
            <person name="Huang L."/>
            <person name="Wang Z.W."/>
            <person name="Zhao X."/>
            <person name="Zhong W.Y."/>
            <person name="Peng D.H."/>
            <person name="Ahmad S."/>
            <person name="Lan S."/>
            <person name="Zhang J.S."/>
            <person name="Tsai W.C."/>
            <person name="Van de Peer Y."/>
            <person name="Liu Z.J."/>
        </authorList>
    </citation>
    <scope>NUCLEOTIDE SEQUENCE</scope>
    <source>
        <strain evidence="4">SCP</strain>
    </source>
</reference>
<dbReference type="Gene3D" id="1.10.238.10">
    <property type="entry name" value="EF-hand"/>
    <property type="match status" value="1"/>
</dbReference>
<dbReference type="PROSITE" id="PS00018">
    <property type="entry name" value="EF_HAND_1"/>
    <property type="match status" value="1"/>
</dbReference>
<dbReference type="SMART" id="SM00054">
    <property type="entry name" value="EFh"/>
    <property type="match status" value="2"/>
</dbReference>
<dbReference type="FunFam" id="1.10.238.10:FF:000178">
    <property type="entry name" value="Calmodulin-2 A"/>
    <property type="match status" value="1"/>
</dbReference>
<dbReference type="InterPro" id="IPR011992">
    <property type="entry name" value="EF-hand-dom_pair"/>
</dbReference>
<protein>
    <submittedName>
        <fullName evidence="4">Calcium-binding protein CML25</fullName>
    </submittedName>
</protein>
<keyword evidence="1" id="KW-0677">Repeat</keyword>
<dbReference type="Pfam" id="PF13202">
    <property type="entry name" value="EF-hand_5"/>
    <property type="match status" value="1"/>
</dbReference>
<evidence type="ECO:0000256" key="2">
    <source>
        <dbReference type="ARBA" id="ARBA00022837"/>
    </source>
</evidence>
<dbReference type="Proteomes" id="UP001179952">
    <property type="component" value="Unassembled WGS sequence"/>
</dbReference>
<evidence type="ECO:0000256" key="1">
    <source>
        <dbReference type="ARBA" id="ARBA00022737"/>
    </source>
</evidence>
<evidence type="ECO:0000313" key="4">
    <source>
        <dbReference type="EMBL" id="KAK1261328.1"/>
    </source>
</evidence>
<dbReference type="AlphaFoldDB" id="A0AAV9AAL2"/>
<dbReference type="InterPro" id="IPR018247">
    <property type="entry name" value="EF_Hand_1_Ca_BS"/>
</dbReference>
<sequence>MADSDGDGFIDLGEFMELNTRDVDDAAALEDLREAFAVFDVNGDASISAEELFMVLKKVTETLTRAINGRWRRRRGIGD</sequence>
<name>A0AAV9AAL2_ACOGR</name>
<feature type="domain" description="EF-hand" evidence="3">
    <location>
        <begin position="27"/>
        <end position="62"/>
    </location>
</feature>
<dbReference type="InterPro" id="IPR002048">
    <property type="entry name" value="EF_hand_dom"/>
</dbReference>
<gene>
    <name evidence="4" type="ORF">QJS04_geneDACA001396</name>
</gene>
<dbReference type="SUPFAM" id="SSF47473">
    <property type="entry name" value="EF-hand"/>
    <property type="match status" value="1"/>
</dbReference>
<dbReference type="GO" id="GO:0005509">
    <property type="term" value="F:calcium ion binding"/>
    <property type="evidence" value="ECO:0007669"/>
    <property type="project" value="InterPro"/>
</dbReference>
<dbReference type="GO" id="GO:0043226">
    <property type="term" value="C:organelle"/>
    <property type="evidence" value="ECO:0007669"/>
    <property type="project" value="UniProtKB-ARBA"/>
</dbReference>
<organism evidence="4 5">
    <name type="scientific">Acorus gramineus</name>
    <name type="common">Dwarf sweet flag</name>
    <dbReference type="NCBI Taxonomy" id="55184"/>
    <lineage>
        <taxon>Eukaryota</taxon>
        <taxon>Viridiplantae</taxon>
        <taxon>Streptophyta</taxon>
        <taxon>Embryophyta</taxon>
        <taxon>Tracheophyta</taxon>
        <taxon>Spermatophyta</taxon>
        <taxon>Magnoliopsida</taxon>
        <taxon>Liliopsida</taxon>
        <taxon>Acoraceae</taxon>
        <taxon>Acorus</taxon>
    </lineage>
</organism>
<dbReference type="PROSITE" id="PS50222">
    <property type="entry name" value="EF_HAND_2"/>
    <property type="match status" value="2"/>
</dbReference>
<evidence type="ECO:0000259" key="3">
    <source>
        <dbReference type="PROSITE" id="PS50222"/>
    </source>
</evidence>
<dbReference type="EMBL" id="JAUJYN010000010">
    <property type="protein sequence ID" value="KAK1261328.1"/>
    <property type="molecule type" value="Genomic_DNA"/>
</dbReference>
<feature type="domain" description="EF-hand" evidence="3">
    <location>
        <begin position="1"/>
        <end position="25"/>
    </location>
</feature>
<keyword evidence="5" id="KW-1185">Reference proteome</keyword>
<keyword evidence="2" id="KW-0106">Calcium</keyword>
<reference evidence="4" key="2">
    <citation type="submission" date="2023-06" db="EMBL/GenBank/DDBJ databases">
        <authorList>
            <person name="Ma L."/>
            <person name="Liu K.-W."/>
            <person name="Li Z."/>
            <person name="Hsiao Y.-Y."/>
            <person name="Qi Y."/>
            <person name="Fu T."/>
            <person name="Tang G."/>
            <person name="Zhang D."/>
            <person name="Sun W.-H."/>
            <person name="Liu D.-K."/>
            <person name="Li Y."/>
            <person name="Chen G.-Z."/>
            <person name="Liu X.-D."/>
            <person name="Liao X.-Y."/>
            <person name="Jiang Y.-T."/>
            <person name="Yu X."/>
            <person name="Hao Y."/>
            <person name="Huang J."/>
            <person name="Zhao X.-W."/>
            <person name="Ke S."/>
            <person name="Chen Y.-Y."/>
            <person name="Wu W.-L."/>
            <person name="Hsu J.-L."/>
            <person name="Lin Y.-F."/>
            <person name="Huang M.-D."/>
            <person name="Li C.-Y."/>
            <person name="Huang L."/>
            <person name="Wang Z.-W."/>
            <person name="Zhao X."/>
            <person name="Zhong W.-Y."/>
            <person name="Peng D.-H."/>
            <person name="Ahmad S."/>
            <person name="Lan S."/>
            <person name="Zhang J.-S."/>
            <person name="Tsai W.-C."/>
            <person name="Van De Peer Y."/>
            <person name="Liu Z.-J."/>
        </authorList>
    </citation>
    <scope>NUCLEOTIDE SEQUENCE</scope>
    <source>
        <strain evidence="4">SCP</strain>
        <tissue evidence="4">Leaves</tissue>
    </source>
</reference>
<proteinExistence type="predicted"/>